<comment type="pathway">
    <text evidence="3 18">Amino-acid biosynthesis; L-methionine biosynthesis via de novo pathway; L-homoserine from L-aspartate: step 1/3.</text>
</comment>
<evidence type="ECO:0000256" key="16">
    <source>
        <dbReference type="PIRSR" id="PIRSR000726-1"/>
    </source>
</evidence>
<dbReference type="Proteomes" id="UP001219901">
    <property type="component" value="Chromosome"/>
</dbReference>
<dbReference type="GO" id="GO:0005829">
    <property type="term" value="C:cytosol"/>
    <property type="evidence" value="ECO:0007669"/>
    <property type="project" value="TreeGrafter"/>
</dbReference>
<feature type="domain" description="ACT" evidence="19">
    <location>
        <begin position="275"/>
        <end position="346"/>
    </location>
</feature>
<dbReference type="AlphaFoldDB" id="A0AAJ5ZDS0"/>
<proteinExistence type="inferred from homology"/>
<dbReference type="PANTHER" id="PTHR21499:SF3">
    <property type="entry name" value="ASPARTOKINASE"/>
    <property type="match status" value="1"/>
</dbReference>
<feature type="binding site" evidence="16">
    <location>
        <begin position="16"/>
        <end position="19"/>
    </location>
    <ligand>
        <name>ATP</name>
        <dbReference type="ChEBI" id="CHEBI:30616"/>
    </ligand>
</feature>
<evidence type="ECO:0000256" key="2">
    <source>
        <dbReference type="ARBA" id="ARBA00004766"/>
    </source>
</evidence>
<dbReference type="Pfam" id="PF22468">
    <property type="entry name" value="ACT_9"/>
    <property type="match status" value="1"/>
</dbReference>
<dbReference type="InterPro" id="IPR005260">
    <property type="entry name" value="Asp_kin_monofn"/>
</dbReference>
<evidence type="ECO:0000256" key="12">
    <source>
        <dbReference type="ARBA" id="ARBA00022915"/>
    </source>
</evidence>
<keyword evidence="8" id="KW-0677">Repeat</keyword>
<reference evidence="21" key="2">
    <citation type="journal article" date="2023" name="Nat. Commun.">
        <title>Cultivation of marine bacteria of the SAR202 clade.</title>
        <authorList>
            <person name="Lim Y."/>
            <person name="Seo J.H."/>
            <person name="Giovannoni S.J."/>
            <person name="Kang I."/>
            <person name="Cho J.C."/>
        </authorList>
    </citation>
    <scope>NUCLEOTIDE SEQUENCE</scope>
    <source>
        <strain evidence="21">JH1073</strain>
    </source>
</reference>
<dbReference type="GO" id="GO:0004072">
    <property type="term" value="F:aspartate kinase activity"/>
    <property type="evidence" value="ECO:0007669"/>
    <property type="project" value="UniProtKB-EC"/>
</dbReference>
<evidence type="ECO:0000256" key="14">
    <source>
        <dbReference type="ARBA" id="ARBA00047872"/>
    </source>
</evidence>
<accession>A0AAJ5ZDS0</accession>
<evidence type="ECO:0000256" key="4">
    <source>
        <dbReference type="ARBA" id="ARBA00005139"/>
    </source>
</evidence>
<dbReference type="EMBL" id="WMBE01000002">
    <property type="protein sequence ID" value="MDG0866874.1"/>
    <property type="molecule type" value="Genomic_DNA"/>
</dbReference>
<dbReference type="NCBIfam" id="NF005155">
    <property type="entry name" value="PRK06635.1-4"/>
    <property type="match status" value="1"/>
</dbReference>
<dbReference type="EMBL" id="CP046147">
    <property type="protein sequence ID" value="WFG38294.1"/>
    <property type="molecule type" value="Genomic_DNA"/>
</dbReference>
<feature type="binding site" evidence="16">
    <location>
        <position position="85"/>
    </location>
    <ligand>
        <name>substrate</name>
    </ligand>
</feature>
<feature type="domain" description="ACT" evidence="19">
    <location>
        <begin position="354"/>
        <end position="416"/>
    </location>
</feature>
<comment type="pathway">
    <text evidence="4 18">Amino-acid biosynthesis; L-threonine biosynthesis; L-threonine from L-aspartate: step 1/5.</text>
</comment>
<dbReference type="PANTHER" id="PTHR21499">
    <property type="entry name" value="ASPARTATE KINASE"/>
    <property type="match status" value="1"/>
</dbReference>
<sequence length="416" mass="43804">MTTSSNTGRRPVIVQKYGGSSLASAKHIHNVAARIQARKDDGVDVIVVVSAMGDSTDDLIALSDAVTHGQTPDAREMDTLLSTGELVSSTLMAMALKSDGYDAISLSGIQAGIKTDMVHGSARIADIKTDRIRKELDKGRIVIVAGFQGLAESGDITTLGRGGSDTTAVALAVAAEAERCEIYTDVDGIYTTDPRLTDKARKLAEIGFQEMLEMAVLGAKMNPRSIELGAVYDMPVYVASSFSYEPGTLIHGGEHTMEVRKAVTGIAVDRNVGKITVRGVIDRPGVAAGLLQPLADAGVSVDVIVQNASSDGTTDFTFTVAQASVDKAAQVLGSDSDVEYSEVVTGSDLAKVSIVGTGMENAPGYAAKMFSTLSEVGVNIDMITTSEIRITTIIEKDQLQKAVQALHDAFELEKTE</sequence>
<dbReference type="CDD" id="cd04261">
    <property type="entry name" value="AAK_AKii-LysC-BS"/>
    <property type="match status" value="1"/>
</dbReference>
<keyword evidence="6 18" id="KW-0028">Amino-acid biosynthesis</keyword>
<dbReference type="GO" id="GO:0019877">
    <property type="term" value="P:diaminopimelate biosynthetic process"/>
    <property type="evidence" value="ECO:0007669"/>
    <property type="project" value="UniProtKB-KW"/>
</dbReference>
<keyword evidence="22" id="KW-1185">Reference proteome</keyword>
<dbReference type="Pfam" id="PF01842">
    <property type="entry name" value="ACT"/>
    <property type="match status" value="1"/>
</dbReference>
<dbReference type="Gene3D" id="3.40.1160.10">
    <property type="entry name" value="Acetylglutamate kinase-like"/>
    <property type="match status" value="1"/>
</dbReference>
<keyword evidence="12" id="KW-0220">Diaminopimelate biosynthesis</keyword>
<feature type="binding site" evidence="16">
    <location>
        <position position="190"/>
    </location>
    <ligand>
        <name>ATP</name>
        <dbReference type="ChEBI" id="CHEBI:30616"/>
    </ligand>
</feature>
<dbReference type="InterPro" id="IPR041740">
    <property type="entry name" value="AKii-LysC-BS"/>
</dbReference>
<comment type="similarity">
    <text evidence="5 17">Belongs to the aspartokinase family.</text>
</comment>
<dbReference type="NCBIfam" id="TIGR00657">
    <property type="entry name" value="asp_kinases"/>
    <property type="match status" value="1"/>
</dbReference>
<evidence type="ECO:0000313" key="21">
    <source>
        <dbReference type="EMBL" id="WFG38294.1"/>
    </source>
</evidence>
<evidence type="ECO:0000256" key="9">
    <source>
        <dbReference type="ARBA" id="ARBA00022741"/>
    </source>
</evidence>
<feature type="binding site" evidence="16">
    <location>
        <begin position="184"/>
        <end position="185"/>
    </location>
    <ligand>
        <name>ATP</name>
        <dbReference type="ChEBI" id="CHEBI:30616"/>
    </ligand>
</feature>
<evidence type="ECO:0000259" key="19">
    <source>
        <dbReference type="PROSITE" id="PS51671"/>
    </source>
</evidence>
<dbReference type="FunFam" id="3.40.1160.10:FF:000002">
    <property type="entry name" value="Aspartokinase"/>
    <property type="match status" value="1"/>
</dbReference>
<feature type="binding site" evidence="16">
    <location>
        <position position="56"/>
    </location>
    <ligand>
        <name>substrate</name>
    </ligand>
</feature>
<evidence type="ECO:0000256" key="11">
    <source>
        <dbReference type="ARBA" id="ARBA00022840"/>
    </source>
</evidence>
<dbReference type="InterPro" id="IPR001048">
    <property type="entry name" value="Asp/Glu/Uridylate_kinase"/>
</dbReference>
<comment type="pathway">
    <text evidence="2 18">Amino-acid biosynthesis; L-lysine biosynthesis via DAP pathway; (S)-tetrahydrodipicolinate from L-aspartate: step 1/4.</text>
</comment>
<dbReference type="Proteomes" id="UP001321249">
    <property type="component" value="Unassembled WGS sequence"/>
</dbReference>
<evidence type="ECO:0000256" key="7">
    <source>
        <dbReference type="ARBA" id="ARBA00022679"/>
    </source>
</evidence>
<dbReference type="InterPro" id="IPR018042">
    <property type="entry name" value="Aspartate_kinase_CS"/>
</dbReference>
<dbReference type="FunFam" id="3.30.2130.10:FF:000001">
    <property type="entry name" value="Bifunctional aspartokinase/homoserine dehydrogenase"/>
    <property type="match status" value="1"/>
</dbReference>
<feature type="binding site" evidence="16">
    <location>
        <position position="195"/>
    </location>
    <ligand>
        <name>ATP</name>
        <dbReference type="ChEBI" id="CHEBI:30616"/>
    </ligand>
</feature>
<dbReference type="SUPFAM" id="SSF53633">
    <property type="entry name" value="Carbamate kinase-like"/>
    <property type="match status" value="1"/>
</dbReference>
<reference evidence="22" key="3">
    <citation type="submission" date="2023-06" db="EMBL/GenBank/DDBJ databases">
        <title>Pangenomics reveal diversification of enzyme families and niche specialization in globally abundant SAR202 bacteria.</title>
        <authorList>
            <person name="Saw J.H.W."/>
        </authorList>
    </citation>
    <scope>NUCLEOTIDE SEQUENCE [LARGE SCALE GENOMIC DNA]</scope>
    <source>
        <strain evidence="22">JH1073</strain>
    </source>
</reference>
<name>A0AAJ5ZDS0_9CHLR</name>
<organism evidence="21 22">
    <name type="scientific">Candidatus Lucifugimonas marina</name>
    <dbReference type="NCBI Taxonomy" id="3038979"/>
    <lineage>
        <taxon>Bacteria</taxon>
        <taxon>Bacillati</taxon>
        <taxon>Chloroflexota</taxon>
        <taxon>Dehalococcoidia</taxon>
        <taxon>SAR202 cluster</taxon>
        <taxon>Candidatus Lucifugimonadales</taxon>
        <taxon>Candidatus Lucifugimonadaceae</taxon>
        <taxon>Candidatus Lucifugimonas</taxon>
    </lineage>
</organism>
<comment type="function">
    <text evidence="1">Catalyzes the phosphorylation of the beta-carboxyl group of aspartic acid with ATP to yield 4-phospho-L-aspartate, which is involved in the branched biosynthetic pathway leading to the biosynthesis of amino acids threonine, isoleucine and methionine.</text>
</comment>
<dbReference type="NCBIfam" id="NF005154">
    <property type="entry name" value="PRK06635.1-2"/>
    <property type="match status" value="1"/>
</dbReference>
<dbReference type="Pfam" id="PF00696">
    <property type="entry name" value="AA_kinase"/>
    <property type="match status" value="1"/>
</dbReference>
<dbReference type="CDD" id="cd04923">
    <property type="entry name" value="ACT_AK-LysC-DapG-like_2"/>
    <property type="match status" value="1"/>
</dbReference>
<evidence type="ECO:0000256" key="15">
    <source>
        <dbReference type="ARBA" id="ARBA00063835"/>
    </source>
</evidence>
<evidence type="ECO:0000256" key="6">
    <source>
        <dbReference type="ARBA" id="ARBA00022605"/>
    </source>
</evidence>
<dbReference type="CDD" id="cd04913">
    <property type="entry name" value="ACT_AKii-LysC-BS-like_1"/>
    <property type="match status" value="1"/>
</dbReference>
<keyword evidence="7 17" id="KW-0808">Transferase</keyword>
<evidence type="ECO:0000256" key="3">
    <source>
        <dbReference type="ARBA" id="ARBA00004986"/>
    </source>
</evidence>
<dbReference type="InterPro" id="IPR045865">
    <property type="entry name" value="ACT-like_dom_sf"/>
</dbReference>
<dbReference type="EC" id="2.7.2.4" evidence="17"/>
<reference evidence="22 23" key="1">
    <citation type="submission" date="2019-11" db="EMBL/GenBank/DDBJ databases">
        <authorList>
            <person name="Cho J.-C."/>
        </authorList>
    </citation>
    <scope>NUCLEOTIDE SEQUENCE [LARGE SCALE GENOMIC DNA]</scope>
    <source>
        <strain evidence="21 22">JH1073</strain>
        <strain evidence="20 23">JH702</strain>
    </source>
</reference>
<dbReference type="SUPFAM" id="SSF55021">
    <property type="entry name" value="ACT-like"/>
    <property type="match status" value="2"/>
</dbReference>
<evidence type="ECO:0000313" key="22">
    <source>
        <dbReference type="Proteomes" id="UP001219901"/>
    </source>
</evidence>
<dbReference type="GO" id="GO:0005524">
    <property type="term" value="F:ATP binding"/>
    <property type="evidence" value="ECO:0007669"/>
    <property type="project" value="UniProtKB-KW"/>
</dbReference>
<keyword evidence="10 17" id="KW-0418">Kinase</keyword>
<dbReference type="Gene3D" id="3.30.2130.10">
    <property type="entry name" value="VC0802-like"/>
    <property type="match status" value="1"/>
</dbReference>
<protein>
    <recommendedName>
        <fullName evidence="17">Aspartokinase</fullName>
        <ecNumber evidence="17">2.7.2.4</ecNumber>
    </recommendedName>
</protein>
<dbReference type="PROSITE" id="PS51671">
    <property type="entry name" value="ACT"/>
    <property type="match status" value="2"/>
</dbReference>
<evidence type="ECO:0000256" key="1">
    <source>
        <dbReference type="ARBA" id="ARBA00003121"/>
    </source>
</evidence>
<dbReference type="GO" id="GO:0009089">
    <property type="term" value="P:lysine biosynthetic process via diaminopimelate"/>
    <property type="evidence" value="ECO:0007669"/>
    <property type="project" value="InterPro"/>
</dbReference>
<evidence type="ECO:0000313" key="23">
    <source>
        <dbReference type="Proteomes" id="UP001321249"/>
    </source>
</evidence>
<evidence type="ECO:0000256" key="13">
    <source>
        <dbReference type="ARBA" id="ARBA00023154"/>
    </source>
</evidence>
<keyword evidence="9 16" id="KW-0547">Nucleotide-binding</keyword>
<evidence type="ECO:0000313" key="20">
    <source>
        <dbReference type="EMBL" id="MDG0866874.1"/>
    </source>
</evidence>
<gene>
    <name evidence="20" type="ORF">GKO46_07275</name>
    <name evidence="21" type="ORF">GKO48_01280</name>
</gene>
<dbReference type="PROSITE" id="PS00324">
    <property type="entry name" value="ASPARTOKINASE"/>
    <property type="match status" value="1"/>
</dbReference>
<dbReference type="GO" id="GO:0009090">
    <property type="term" value="P:homoserine biosynthetic process"/>
    <property type="evidence" value="ECO:0007669"/>
    <property type="project" value="TreeGrafter"/>
</dbReference>
<dbReference type="PIRSF" id="PIRSF000726">
    <property type="entry name" value="Asp_kin"/>
    <property type="match status" value="1"/>
</dbReference>
<comment type="catalytic activity">
    <reaction evidence="14 17">
        <text>L-aspartate + ATP = 4-phospho-L-aspartate + ADP</text>
        <dbReference type="Rhea" id="RHEA:23776"/>
        <dbReference type="ChEBI" id="CHEBI:29991"/>
        <dbReference type="ChEBI" id="CHEBI:30616"/>
        <dbReference type="ChEBI" id="CHEBI:57535"/>
        <dbReference type="ChEBI" id="CHEBI:456216"/>
        <dbReference type="EC" id="2.7.2.4"/>
    </reaction>
</comment>
<dbReference type="InterPro" id="IPR036393">
    <property type="entry name" value="AceGlu_kinase-like_sf"/>
</dbReference>
<dbReference type="InterPro" id="IPR002912">
    <property type="entry name" value="ACT_dom"/>
</dbReference>
<keyword evidence="11 16" id="KW-0067">ATP-binding</keyword>
<evidence type="ECO:0000256" key="10">
    <source>
        <dbReference type="ARBA" id="ARBA00022777"/>
    </source>
</evidence>
<dbReference type="InterPro" id="IPR054352">
    <property type="entry name" value="ACT_Aspartokinase"/>
</dbReference>
<evidence type="ECO:0000256" key="5">
    <source>
        <dbReference type="ARBA" id="ARBA00010122"/>
    </source>
</evidence>
<dbReference type="InterPro" id="IPR001341">
    <property type="entry name" value="Asp_kinase"/>
</dbReference>
<keyword evidence="13" id="KW-0457">Lysine biosynthesis</keyword>
<dbReference type="NCBIfam" id="TIGR00656">
    <property type="entry name" value="asp_kin_monofn"/>
    <property type="match status" value="1"/>
</dbReference>
<evidence type="ECO:0000256" key="18">
    <source>
        <dbReference type="RuleBase" id="RU004249"/>
    </source>
</evidence>
<evidence type="ECO:0000256" key="17">
    <source>
        <dbReference type="RuleBase" id="RU003448"/>
    </source>
</evidence>
<evidence type="ECO:0000256" key="8">
    <source>
        <dbReference type="ARBA" id="ARBA00022737"/>
    </source>
</evidence>
<comment type="subunit">
    <text evidence="15">Tetramer consisting of 2 isoforms Alpha (catalytic and regulation) and of a homodimer of 2 isoforms Beta (regulation).</text>
</comment>
<dbReference type="RefSeq" id="WP_342824683.1">
    <property type="nucleotide sequence ID" value="NZ_CP046146.1"/>
</dbReference>